<proteinExistence type="predicted"/>
<evidence type="ECO:0008006" key="4">
    <source>
        <dbReference type="Google" id="ProtNLM"/>
    </source>
</evidence>
<accession>A0ABD1F7K4</accession>
<dbReference type="EMBL" id="JBDJPC010000003">
    <property type="protein sequence ID" value="KAL1509945.1"/>
    <property type="molecule type" value="Genomic_DNA"/>
</dbReference>
<gene>
    <name evidence="2" type="ORF">ABEB36_004609</name>
</gene>
<keyword evidence="1" id="KW-0812">Transmembrane</keyword>
<keyword evidence="3" id="KW-1185">Reference proteome</keyword>
<keyword evidence="1" id="KW-0472">Membrane</keyword>
<dbReference type="Proteomes" id="UP001566132">
    <property type="component" value="Unassembled WGS sequence"/>
</dbReference>
<keyword evidence="1" id="KW-1133">Transmembrane helix</keyword>
<protein>
    <recommendedName>
        <fullName evidence="4">Envelope protein</fullName>
    </recommendedName>
</protein>
<feature type="transmembrane region" description="Helical" evidence="1">
    <location>
        <begin position="250"/>
        <end position="273"/>
    </location>
</feature>
<organism evidence="2 3">
    <name type="scientific">Hypothenemus hampei</name>
    <name type="common">Coffee berry borer</name>
    <dbReference type="NCBI Taxonomy" id="57062"/>
    <lineage>
        <taxon>Eukaryota</taxon>
        <taxon>Metazoa</taxon>
        <taxon>Ecdysozoa</taxon>
        <taxon>Arthropoda</taxon>
        <taxon>Hexapoda</taxon>
        <taxon>Insecta</taxon>
        <taxon>Pterygota</taxon>
        <taxon>Neoptera</taxon>
        <taxon>Endopterygota</taxon>
        <taxon>Coleoptera</taxon>
        <taxon>Polyphaga</taxon>
        <taxon>Cucujiformia</taxon>
        <taxon>Curculionidae</taxon>
        <taxon>Scolytinae</taxon>
        <taxon>Hypothenemus</taxon>
    </lineage>
</organism>
<sequence>MQDQYFEINRLKELLEKILRVFSFAHTETFDIEIITSNEIDEIWYYLKQHYPKNALWSIGHMTELTLICKAGLLILDDMVILAIKIPIFEQSVCNLKFVYPIPNNESKIVISPSKFYCNELWYNSCNEIVNMLAFKIVTMYIHTLTYKNALLTCTRTEEVIYENCFKFDKIRLGGCHIIQSECDVIVNQHRYSLTINNISVSLPTITNFKMTNLTLDLKIKHLEDPSQIQEDLLEPIHLEGLVPQQNVHFIIGISIVLVVISVIICSLTMIMYQWKKQKYLKFIPLKTLQKLVNEDVEKTQDGGEISPH</sequence>
<evidence type="ECO:0000256" key="1">
    <source>
        <dbReference type="SAM" id="Phobius"/>
    </source>
</evidence>
<comment type="caution">
    <text evidence="2">The sequence shown here is derived from an EMBL/GenBank/DDBJ whole genome shotgun (WGS) entry which is preliminary data.</text>
</comment>
<evidence type="ECO:0000313" key="2">
    <source>
        <dbReference type="EMBL" id="KAL1509945.1"/>
    </source>
</evidence>
<evidence type="ECO:0000313" key="3">
    <source>
        <dbReference type="Proteomes" id="UP001566132"/>
    </source>
</evidence>
<reference evidence="2 3" key="1">
    <citation type="submission" date="2024-05" db="EMBL/GenBank/DDBJ databases">
        <title>Genetic variation in Jamaican populations of the coffee berry borer (Hypothenemus hampei).</title>
        <authorList>
            <person name="Errbii M."/>
            <person name="Myrie A."/>
        </authorList>
    </citation>
    <scope>NUCLEOTIDE SEQUENCE [LARGE SCALE GENOMIC DNA]</scope>
    <source>
        <strain evidence="2">JA-Hopewell-2020-01-JO</strain>
        <tissue evidence="2">Whole body</tissue>
    </source>
</reference>
<dbReference type="AlphaFoldDB" id="A0ABD1F7K4"/>
<name>A0ABD1F7K4_HYPHA</name>